<dbReference type="Pfam" id="PF13749">
    <property type="entry name" value="HATPase_c_4"/>
    <property type="match status" value="1"/>
</dbReference>
<dbReference type="Pfam" id="PF21247">
    <property type="entry name" value="Fic-like_C"/>
    <property type="match status" value="1"/>
</dbReference>
<sequence>MNSLASLELTAARGESETLEFKRSTAELRRAGETLCAFLNGEGGQVLIGVAPDGKLIGQQVADVTLRDIAAMLGRFEPSARIDLERVDVDGGRTVIVLTAPSAREYAPFAFEGKAYRRVGSTTATMSQEEYARLLLDRNHSRHRWELRPAVGVRLQDLDHEEILRTRQTAIEQRRLSAGTSMDVGDILDRLGLRVDGQITHAAQMLYGTRFLPDYPQALLKLGRFRGTTITGDILDNKQEHMHAFAMVREAIAWLDRTLPLSARFPKGNILREDRLPVPADALREVIVNAVIHRDVSRASSYVAIAVFDDRIEVRSVGEFPSGIRAELLSGEHPSILRNPLMAGAFHRTGAVEVWGRGTNRVIEACRAYGIAAPEFTEVAGVVTVTFKAAVFPEAAQGPRLSQVRPKSVLSLSQVQVLEIASDPSSLADLMASAGHTNRTRFRHQVLAPLIESGLLELTIPDKPTSSRQQYRTTAAGLALVRQNS</sequence>
<proteinExistence type="predicted"/>
<dbReference type="Gene3D" id="3.30.565.60">
    <property type="match status" value="1"/>
</dbReference>
<dbReference type="InterPro" id="IPR007421">
    <property type="entry name" value="Schlafen_AlbA_2_dom"/>
</dbReference>
<dbReference type="InterPro" id="IPR049514">
    <property type="entry name" value="Fic-like_C"/>
</dbReference>
<dbReference type="PATRIC" id="fig|1391653.3.peg.1647"/>
<feature type="domain" description="Schlafen AlbA-2" evidence="1">
    <location>
        <begin position="15"/>
        <end position="126"/>
    </location>
</feature>
<dbReference type="AlphaFoldDB" id="A0A0K1PCD4"/>
<organism evidence="3 4">
    <name type="scientific">Vulgatibacter incomptus</name>
    <dbReference type="NCBI Taxonomy" id="1391653"/>
    <lineage>
        <taxon>Bacteria</taxon>
        <taxon>Pseudomonadati</taxon>
        <taxon>Myxococcota</taxon>
        <taxon>Myxococcia</taxon>
        <taxon>Myxococcales</taxon>
        <taxon>Cystobacterineae</taxon>
        <taxon>Vulgatibacteraceae</taxon>
        <taxon>Vulgatibacter</taxon>
    </lineage>
</organism>
<feature type="domain" description="Filamentation induced by cAMP protein Fic-like C-terminal" evidence="2">
    <location>
        <begin position="420"/>
        <end position="474"/>
    </location>
</feature>
<name>A0A0K1PCD4_9BACT</name>
<keyword evidence="3" id="KW-0067">ATP-binding</keyword>
<dbReference type="Pfam" id="PF04326">
    <property type="entry name" value="SLFN_AlbA_2"/>
    <property type="match status" value="1"/>
</dbReference>
<dbReference type="KEGG" id="vin:AKJ08_1567"/>
<dbReference type="EMBL" id="CP012332">
    <property type="protein sequence ID" value="AKU91180.1"/>
    <property type="molecule type" value="Genomic_DNA"/>
</dbReference>
<evidence type="ECO:0000313" key="3">
    <source>
        <dbReference type="EMBL" id="AKU91180.1"/>
    </source>
</evidence>
<dbReference type="OrthoDB" id="9805115at2"/>
<dbReference type="GO" id="GO:0004386">
    <property type="term" value="F:helicase activity"/>
    <property type="evidence" value="ECO:0007669"/>
    <property type="project" value="UniProtKB-KW"/>
</dbReference>
<dbReference type="InterPro" id="IPR038475">
    <property type="entry name" value="RecG_C_sf"/>
</dbReference>
<dbReference type="RefSeq" id="WP_050725528.1">
    <property type="nucleotide sequence ID" value="NZ_CP012332.1"/>
</dbReference>
<dbReference type="PANTHER" id="PTHR30595:SF6">
    <property type="entry name" value="SCHLAFEN ALBA-2 DOMAIN-CONTAINING PROTEIN"/>
    <property type="match status" value="1"/>
</dbReference>
<evidence type="ECO:0000259" key="2">
    <source>
        <dbReference type="Pfam" id="PF21247"/>
    </source>
</evidence>
<evidence type="ECO:0000259" key="1">
    <source>
        <dbReference type="Pfam" id="PF04326"/>
    </source>
</evidence>
<accession>A0A0K1PCD4</accession>
<dbReference type="Gene3D" id="3.30.950.30">
    <property type="entry name" value="Schlafen, AAA domain"/>
    <property type="match status" value="1"/>
</dbReference>
<dbReference type="PANTHER" id="PTHR30595">
    <property type="entry name" value="GLPR-RELATED TRANSCRIPTIONAL REPRESSOR"/>
    <property type="match status" value="1"/>
</dbReference>
<evidence type="ECO:0000313" key="4">
    <source>
        <dbReference type="Proteomes" id="UP000055590"/>
    </source>
</evidence>
<gene>
    <name evidence="3" type="ORF">AKJ08_1567</name>
</gene>
<keyword evidence="3" id="KW-0347">Helicase</keyword>
<protein>
    <submittedName>
        <fullName evidence="3">ATP-dependent DNA helicase</fullName>
    </submittedName>
</protein>
<dbReference type="InterPro" id="IPR038461">
    <property type="entry name" value="Schlafen_AlbA_2_dom_sf"/>
</dbReference>
<keyword evidence="3" id="KW-0378">Hydrolase</keyword>
<keyword evidence="4" id="KW-1185">Reference proteome</keyword>
<keyword evidence="3" id="KW-0547">Nucleotide-binding</keyword>
<dbReference type="Proteomes" id="UP000055590">
    <property type="component" value="Chromosome"/>
</dbReference>
<reference evidence="3 4" key="1">
    <citation type="submission" date="2015-08" db="EMBL/GenBank/DDBJ databases">
        <authorList>
            <person name="Babu N.S."/>
            <person name="Beckwith C.J."/>
            <person name="Beseler K.G."/>
            <person name="Brison A."/>
            <person name="Carone J.V."/>
            <person name="Caskin T.P."/>
            <person name="Diamond M."/>
            <person name="Durham M.E."/>
            <person name="Foxe J.M."/>
            <person name="Go M."/>
            <person name="Henderson B.A."/>
            <person name="Jones I.B."/>
            <person name="McGettigan J.A."/>
            <person name="Micheletti S.J."/>
            <person name="Nasrallah M.E."/>
            <person name="Ortiz D."/>
            <person name="Piller C.R."/>
            <person name="Privatt S.R."/>
            <person name="Schneider S.L."/>
            <person name="Sharp S."/>
            <person name="Smith T.C."/>
            <person name="Stanton J.D."/>
            <person name="Ullery H.E."/>
            <person name="Wilson R.J."/>
            <person name="Serrano M.G."/>
            <person name="Buck G."/>
            <person name="Lee V."/>
            <person name="Wang Y."/>
            <person name="Carvalho R."/>
            <person name="Voegtly L."/>
            <person name="Shi R."/>
            <person name="Duckworth R."/>
            <person name="Johnson A."/>
            <person name="Loviza R."/>
            <person name="Walstead R."/>
            <person name="Shah Z."/>
            <person name="Kiflezghi M."/>
            <person name="Wade K."/>
            <person name="Ball S.L."/>
            <person name="Bradley K.W."/>
            <person name="Asai D.J."/>
            <person name="Bowman C.A."/>
            <person name="Russell D.A."/>
            <person name="Pope W.H."/>
            <person name="Jacobs-Sera D."/>
            <person name="Hendrix R.W."/>
            <person name="Hatfull G.F."/>
        </authorList>
    </citation>
    <scope>NUCLEOTIDE SEQUENCE [LARGE SCALE GENOMIC DNA]</scope>
    <source>
        <strain evidence="3 4">DSM 27710</strain>
    </source>
</reference>
<dbReference type="STRING" id="1391653.AKJ08_1567"/>